<evidence type="ECO:0000256" key="2">
    <source>
        <dbReference type="ARBA" id="ARBA00022723"/>
    </source>
</evidence>
<dbReference type="HOGENOM" id="CLU_088548_1_0_0"/>
<accession>A0A068NQD6</accession>
<protein>
    <submittedName>
        <fullName evidence="7">ABC-type Fe3+ transport system protein</fullName>
    </submittedName>
</protein>
<dbReference type="STRING" id="661478.OP10G_2184"/>
<feature type="region of interest" description="Disordered" evidence="5">
    <location>
        <begin position="181"/>
        <end position="212"/>
    </location>
</feature>
<keyword evidence="8" id="KW-1185">Reference proteome</keyword>
<organism evidence="7 8">
    <name type="scientific">Fimbriimonas ginsengisoli Gsoil 348</name>
    <dbReference type="NCBI Taxonomy" id="661478"/>
    <lineage>
        <taxon>Bacteria</taxon>
        <taxon>Bacillati</taxon>
        <taxon>Armatimonadota</taxon>
        <taxon>Fimbriimonadia</taxon>
        <taxon>Fimbriimonadales</taxon>
        <taxon>Fimbriimonadaceae</taxon>
        <taxon>Fimbriimonas</taxon>
    </lineage>
</organism>
<dbReference type="Gene3D" id="1.10.760.10">
    <property type="entry name" value="Cytochrome c-like domain"/>
    <property type="match status" value="1"/>
</dbReference>
<dbReference type="PANTHER" id="PTHR40394">
    <property type="entry name" value="LIPOPROTEIN-RELATED"/>
    <property type="match status" value="1"/>
</dbReference>
<evidence type="ECO:0000256" key="3">
    <source>
        <dbReference type="ARBA" id="ARBA00023004"/>
    </source>
</evidence>
<dbReference type="GO" id="GO:0009055">
    <property type="term" value="F:electron transfer activity"/>
    <property type="evidence" value="ECO:0007669"/>
    <property type="project" value="InterPro"/>
</dbReference>
<name>A0A068NQD6_FIMGI</name>
<dbReference type="InterPro" id="IPR036909">
    <property type="entry name" value="Cyt_c-like_dom_sf"/>
</dbReference>
<evidence type="ECO:0000313" key="7">
    <source>
        <dbReference type="EMBL" id="AIE85552.1"/>
    </source>
</evidence>
<feature type="domain" description="Cytochrome c" evidence="6">
    <location>
        <begin position="88"/>
        <end position="176"/>
    </location>
</feature>
<dbReference type="PANTHER" id="PTHR40394:SF2">
    <property type="entry name" value="QUINOL:CYTOCHROME C OXIDOREDUCTASE MEMBRANE PROTEIN"/>
    <property type="match status" value="1"/>
</dbReference>
<keyword evidence="3 4" id="KW-0408">Iron</keyword>
<dbReference type="GO" id="GO:0020037">
    <property type="term" value="F:heme binding"/>
    <property type="evidence" value="ECO:0007669"/>
    <property type="project" value="InterPro"/>
</dbReference>
<dbReference type="Pfam" id="PF13442">
    <property type="entry name" value="Cytochrome_CBB3"/>
    <property type="match status" value="1"/>
</dbReference>
<dbReference type="GO" id="GO:0046872">
    <property type="term" value="F:metal ion binding"/>
    <property type="evidence" value="ECO:0007669"/>
    <property type="project" value="UniProtKB-KW"/>
</dbReference>
<evidence type="ECO:0000256" key="1">
    <source>
        <dbReference type="ARBA" id="ARBA00022617"/>
    </source>
</evidence>
<dbReference type="SUPFAM" id="SSF46626">
    <property type="entry name" value="Cytochrome c"/>
    <property type="match status" value="1"/>
</dbReference>
<evidence type="ECO:0000256" key="5">
    <source>
        <dbReference type="SAM" id="MobiDB-lite"/>
    </source>
</evidence>
<dbReference type="InterPro" id="IPR009056">
    <property type="entry name" value="Cyt_c-like_dom"/>
</dbReference>
<evidence type="ECO:0000313" key="8">
    <source>
        <dbReference type="Proteomes" id="UP000027982"/>
    </source>
</evidence>
<proteinExistence type="predicted"/>
<dbReference type="PROSITE" id="PS51007">
    <property type="entry name" value="CYTC"/>
    <property type="match status" value="1"/>
</dbReference>
<keyword evidence="2 4" id="KW-0479">Metal-binding</keyword>
<evidence type="ECO:0000256" key="4">
    <source>
        <dbReference type="PROSITE-ProRule" id="PRU00433"/>
    </source>
</evidence>
<dbReference type="Proteomes" id="UP000027982">
    <property type="component" value="Chromosome"/>
</dbReference>
<dbReference type="EMBL" id="CP007139">
    <property type="protein sequence ID" value="AIE85552.1"/>
    <property type="molecule type" value="Genomic_DNA"/>
</dbReference>
<evidence type="ECO:0000259" key="6">
    <source>
        <dbReference type="PROSITE" id="PS51007"/>
    </source>
</evidence>
<dbReference type="eggNOG" id="COG2010">
    <property type="taxonomic scope" value="Bacteria"/>
</dbReference>
<dbReference type="AlphaFoldDB" id="A0A068NQD6"/>
<feature type="compositionally biased region" description="Low complexity" evidence="5">
    <location>
        <begin position="197"/>
        <end position="212"/>
    </location>
</feature>
<dbReference type="PROSITE" id="PS51257">
    <property type="entry name" value="PROKAR_LIPOPROTEIN"/>
    <property type="match status" value="1"/>
</dbReference>
<gene>
    <name evidence="7" type="ORF">OP10G_2184</name>
</gene>
<keyword evidence="1 4" id="KW-0349">Heme</keyword>
<sequence>MAKTTSHISRALALGSLAIFVAGCNTDMWRQPRHEPLDASEFFADGAANRPLVPGSIPRGHLREDAPFFTGIQDGHWVDKLPMPVTADLIKRGQDRFRIYCTPCHGQLGDGNGMISKRGFALRRPPGNYHTDRLRKMPVGHFYDVITNGYGAMYSYASRIEPQDRWAVVAYIRALQLSQNATPADADPVELEKSTHPAPAEAASGEGAKSEG</sequence>
<reference evidence="7 8" key="1">
    <citation type="journal article" date="2014" name="PLoS ONE">
        <title>The first complete genome sequence of the class fimbriimonadia in the phylum armatimonadetes.</title>
        <authorList>
            <person name="Hu Z.Y."/>
            <person name="Wang Y.Z."/>
            <person name="Im W.T."/>
            <person name="Wang S.Y."/>
            <person name="Zhao G.P."/>
            <person name="Zheng H.J."/>
            <person name="Quan Z.X."/>
        </authorList>
    </citation>
    <scope>NUCLEOTIDE SEQUENCE [LARGE SCALE GENOMIC DNA]</scope>
    <source>
        <strain evidence="7">Gsoil 348</strain>
    </source>
</reference>
<dbReference type="KEGG" id="fgi:OP10G_2184"/>